<organism evidence="1 2">
    <name type="scientific">Haloferax denitrificans ATCC 35960</name>
    <dbReference type="NCBI Taxonomy" id="662478"/>
    <lineage>
        <taxon>Archaea</taxon>
        <taxon>Methanobacteriati</taxon>
        <taxon>Methanobacteriota</taxon>
        <taxon>Stenosarchaea group</taxon>
        <taxon>Halobacteria</taxon>
        <taxon>Halobacteriales</taxon>
        <taxon>Haloferacaceae</taxon>
        <taxon>Haloferax</taxon>
    </lineage>
</organism>
<name>M0JC79_9EURY</name>
<evidence type="ECO:0000313" key="1">
    <source>
        <dbReference type="EMBL" id="EMA06566.1"/>
    </source>
</evidence>
<comment type="caution">
    <text evidence="1">The sequence shown here is derived from an EMBL/GenBank/DDBJ whole genome shotgun (WGS) entry which is preliminary data.</text>
</comment>
<sequence>MDLETDLSLKLVELVDGNLVFGVSGVSEMMGSGQPNSEELIVKAKQFLAMEPTEENLRRI</sequence>
<accession>M0JC79</accession>
<dbReference type="Proteomes" id="UP000011553">
    <property type="component" value="Unassembled WGS sequence"/>
</dbReference>
<dbReference type="AlphaFoldDB" id="M0JC79"/>
<evidence type="ECO:0000313" key="2">
    <source>
        <dbReference type="Proteomes" id="UP000011553"/>
    </source>
</evidence>
<keyword evidence="2" id="KW-1185">Reference proteome</keyword>
<dbReference type="EMBL" id="AOLP01000007">
    <property type="protein sequence ID" value="EMA06566.1"/>
    <property type="molecule type" value="Genomic_DNA"/>
</dbReference>
<protein>
    <submittedName>
        <fullName evidence="1">Uncharacterized protein</fullName>
    </submittedName>
</protein>
<reference evidence="1 2" key="1">
    <citation type="journal article" date="2014" name="PLoS Genet.">
        <title>Phylogenetically driven sequencing of extremely halophilic archaea reveals strategies for static and dynamic osmo-response.</title>
        <authorList>
            <person name="Becker E.A."/>
            <person name="Seitzer P.M."/>
            <person name="Tritt A."/>
            <person name="Larsen D."/>
            <person name="Krusor M."/>
            <person name="Yao A.I."/>
            <person name="Wu D."/>
            <person name="Madern D."/>
            <person name="Eisen J.A."/>
            <person name="Darling A.E."/>
            <person name="Facciotti M.T."/>
        </authorList>
    </citation>
    <scope>NUCLEOTIDE SEQUENCE [LARGE SCALE GENOMIC DNA]</scope>
    <source>
        <strain evidence="1 2">ATCC 35960</strain>
    </source>
</reference>
<proteinExistence type="predicted"/>
<gene>
    <name evidence="1" type="ORF">C438_05627</name>
</gene>